<dbReference type="Proteomes" id="UP000789405">
    <property type="component" value="Unassembled WGS sequence"/>
</dbReference>
<evidence type="ECO:0000313" key="1">
    <source>
        <dbReference type="EMBL" id="CAG8759624.1"/>
    </source>
</evidence>
<keyword evidence="2" id="KW-1185">Reference proteome</keyword>
<protein>
    <submittedName>
        <fullName evidence="1">10011_t:CDS:1</fullName>
    </submittedName>
</protein>
<accession>A0A9N9J0U1</accession>
<comment type="caution">
    <text evidence="1">The sequence shown here is derived from an EMBL/GenBank/DDBJ whole genome shotgun (WGS) entry which is preliminary data.</text>
</comment>
<dbReference type="EMBL" id="CAJVPY010016952">
    <property type="protein sequence ID" value="CAG8759624.1"/>
    <property type="molecule type" value="Genomic_DNA"/>
</dbReference>
<organism evidence="1 2">
    <name type="scientific">Dentiscutata erythropus</name>
    <dbReference type="NCBI Taxonomy" id="1348616"/>
    <lineage>
        <taxon>Eukaryota</taxon>
        <taxon>Fungi</taxon>
        <taxon>Fungi incertae sedis</taxon>
        <taxon>Mucoromycota</taxon>
        <taxon>Glomeromycotina</taxon>
        <taxon>Glomeromycetes</taxon>
        <taxon>Diversisporales</taxon>
        <taxon>Gigasporaceae</taxon>
        <taxon>Dentiscutata</taxon>
    </lineage>
</organism>
<dbReference type="AlphaFoldDB" id="A0A9N9J0U1"/>
<evidence type="ECO:0000313" key="2">
    <source>
        <dbReference type="Proteomes" id="UP000789405"/>
    </source>
</evidence>
<name>A0A9N9J0U1_9GLOM</name>
<feature type="non-terminal residue" evidence="1">
    <location>
        <position position="436"/>
    </location>
</feature>
<gene>
    <name evidence="1" type="ORF">DERYTH_LOCUS17693</name>
</gene>
<dbReference type="CDD" id="cd21037">
    <property type="entry name" value="MLKL_NTD"/>
    <property type="match status" value="1"/>
</dbReference>
<reference evidence="1" key="1">
    <citation type="submission" date="2021-06" db="EMBL/GenBank/DDBJ databases">
        <authorList>
            <person name="Kallberg Y."/>
            <person name="Tangrot J."/>
            <person name="Rosling A."/>
        </authorList>
    </citation>
    <scope>NUCLEOTIDE SEQUENCE</scope>
    <source>
        <strain evidence="1">MA453B</strain>
    </source>
</reference>
<sequence>EEREIGMPMDYINIYEKCWIPDPSLRPEISEILNDLENLKKLPVCTAKDIQRAAEFPVFDSIIQDLPDIDCITEQMQLNPISTAVLEQSIEIDTFLPVFEKIQQIERTKPPDDDIHLNRRICKVLSQCIIDADHNIKTLRNLEENPDKFATLENFVYFQILLQNIENIKNFMEKISQIGGLQSFIQVIGSEISLNQLKNQYIELIKKFGESISSLNFVSRINGRINNIINEDDETFKDIEETKEFIQALQCNFEQIDILNFINKINTNIQNVTTNFNLFDGKSLDFVKEFQDGIIPKSPDGNITIVKRISYVKEDVRLITAESRNLDIKDTGIRYIAPEILKRNCKTHTKLPTVFNFVKKSDDYNFKSEIYSSMPNEYVEISKQALNPVPNKRPTICHMFKVLYDLVKNDRLKNYQGCCLKPSKKGVPLVTLSDYT</sequence>
<dbReference type="OrthoDB" id="2491882at2759"/>
<dbReference type="InterPro" id="IPR059179">
    <property type="entry name" value="MLKL-like_MCAfunc"/>
</dbReference>
<proteinExistence type="predicted"/>